<evidence type="ECO:0000313" key="2">
    <source>
        <dbReference type="Proteomes" id="UP000573729"/>
    </source>
</evidence>
<dbReference type="RefSeq" id="WP_184217121.1">
    <property type="nucleotide sequence ID" value="NZ_JACHMD010000001.1"/>
</dbReference>
<evidence type="ECO:0000313" key="1">
    <source>
        <dbReference type="EMBL" id="MBB4667020.1"/>
    </source>
</evidence>
<proteinExistence type="predicted"/>
<reference evidence="1 2" key="1">
    <citation type="submission" date="2020-08" db="EMBL/GenBank/DDBJ databases">
        <title>Sequencing the genomes of 1000 actinobacteria strains.</title>
        <authorList>
            <person name="Klenk H.-P."/>
        </authorList>
    </citation>
    <scope>NUCLEOTIDE SEQUENCE [LARGE SCALE GENOMIC DNA]</scope>
    <source>
        <strain evidence="1 2">DSM 24947</strain>
    </source>
</reference>
<keyword evidence="2" id="KW-1185">Reference proteome</keyword>
<dbReference type="Proteomes" id="UP000573729">
    <property type="component" value="Unassembled WGS sequence"/>
</dbReference>
<sequence>MAKATQQVFSFSDDKTETWILDAATPKDTIVAQSGRVGVTITDTLGVNKPAHVVGQFSISGYNRPGVSLEDVDNVPNGKFAVQVAVDGVYEFAGVKVTIAGGVDAPTTTANHTPVYVTSDGSLTLESASNTKVGRVVYPPTYTKAAGKLPIAIGL</sequence>
<protein>
    <submittedName>
        <fullName evidence="1">Uncharacterized protein</fullName>
    </submittedName>
</protein>
<name>A0A7W7BQP4_9MICO</name>
<dbReference type="EMBL" id="JACHMD010000001">
    <property type="protein sequence ID" value="MBB4667020.1"/>
    <property type="molecule type" value="Genomic_DNA"/>
</dbReference>
<dbReference type="AlphaFoldDB" id="A0A7W7BQP4"/>
<organism evidence="1 2">
    <name type="scientific">Microbacterium marinum</name>
    <dbReference type="NCBI Taxonomy" id="421115"/>
    <lineage>
        <taxon>Bacteria</taxon>
        <taxon>Bacillati</taxon>
        <taxon>Actinomycetota</taxon>
        <taxon>Actinomycetes</taxon>
        <taxon>Micrococcales</taxon>
        <taxon>Microbacteriaceae</taxon>
        <taxon>Microbacterium</taxon>
    </lineage>
</organism>
<gene>
    <name evidence="1" type="ORF">BKA24_001729</name>
</gene>
<comment type="caution">
    <text evidence="1">The sequence shown here is derived from an EMBL/GenBank/DDBJ whole genome shotgun (WGS) entry which is preliminary data.</text>
</comment>
<accession>A0A7W7BQP4</accession>